<proteinExistence type="predicted"/>
<feature type="domain" description="Thioredoxin" evidence="1">
    <location>
        <begin position="1"/>
        <end position="133"/>
    </location>
</feature>
<dbReference type="AlphaFoldDB" id="A0A9E4N198"/>
<evidence type="ECO:0000313" key="2">
    <source>
        <dbReference type="EMBL" id="MCG7939424.1"/>
    </source>
</evidence>
<dbReference type="EMBL" id="JAEPDI010000005">
    <property type="protein sequence ID" value="MCG7939424.1"/>
    <property type="molecule type" value="Genomic_DNA"/>
</dbReference>
<reference evidence="2" key="1">
    <citation type="journal article" date="2021" name="Proc. Natl. Acad. Sci. U.S.A.">
        <title>Global biogeography of chemosynthetic symbionts reveals both localized and globally distributed symbiont groups. .</title>
        <authorList>
            <person name="Osvatic J.T."/>
            <person name="Wilkins L.G.E."/>
            <person name="Leibrecht L."/>
            <person name="Leray M."/>
            <person name="Zauner S."/>
            <person name="Polzin J."/>
            <person name="Camacho Y."/>
            <person name="Gros O."/>
            <person name="van Gils J.A."/>
            <person name="Eisen J.A."/>
            <person name="Petersen J.M."/>
            <person name="Yuen B."/>
        </authorList>
    </citation>
    <scope>NUCLEOTIDE SEQUENCE</scope>
    <source>
        <strain evidence="2">MAGL173</strain>
    </source>
</reference>
<accession>A0A9E4N198</accession>
<dbReference type="InterPro" id="IPR036249">
    <property type="entry name" value="Thioredoxin-like_sf"/>
</dbReference>
<evidence type="ECO:0000259" key="1">
    <source>
        <dbReference type="PROSITE" id="PS51352"/>
    </source>
</evidence>
<dbReference type="Pfam" id="PF13098">
    <property type="entry name" value="Thioredoxin_2"/>
    <property type="match status" value="1"/>
</dbReference>
<evidence type="ECO:0000313" key="3">
    <source>
        <dbReference type="Proteomes" id="UP000886687"/>
    </source>
</evidence>
<sequence>MFTKAGASDRLQHNDLHKLANAANKAKLPILLIVSQHHCPFCVRLKEEIIFPMQLSGDYQDSVIMAEILLDSADSIRDLGGKLVHPSQVGAAYNVWVTPTLLFLDHTGREVHRRMLGVNTIEMYSHYLDESLQAALSAVKRGDRSYTPTTKDIQGDAPGYDQIY</sequence>
<gene>
    <name evidence="2" type="ORF">JAZ04_11300</name>
</gene>
<dbReference type="InterPro" id="IPR012336">
    <property type="entry name" value="Thioredoxin-like_fold"/>
</dbReference>
<protein>
    <submittedName>
        <fullName evidence="2">Thioredoxin fold domain-containing protein</fullName>
    </submittedName>
</protein>
<organism evidence="2 3">
    <name type="scientific">Candidatus Thiodiazotropha lotti</name>
    <dbReference type="NCBI Taxonomy" id="2792787"/>
    <lineage>
        <taxon>Bacteria</taxon>
        <taxon>Pseudomonadati</taxon>
        <taxon>Pseudomonadota</taxon>
        <taxon>Gammaproteobacteria</taxon>
        <taxon>Chromatiales</taxon>
        <taxon>Sedimenticolaceae</taxon>
        <taxon>Candidatus Thiodiazotropha</taxon>
    </lineage>
</organism>
<dbReference type="InterPro" id="IPR013766">
    <property type="entry name" value="Thioredoxin_domain"/>
</dbReference>
<dbReference type="Gene3D" id="3.40.30.10">
    <property type="entry name" value="Glutaredoxin"/>
    <property type="match status" value="1"/>
</dbReference>
<name>A0A9E4N198_9GAMM</name>
<dbReference type="SUPFAM" id="SSF52833">
    <property type="entry name" value="Thioredoxin-like"/>
    <property type="match status" value="1"/>
</dbReference>
<dbReference type="PROSITE" id="PS51352">
    <property type="entry name" value="THIOREDOXIN_2"/>
    <property type="match status" value="1"/>
</dbReference>
<dbReference type="Proteomes" id="UP000886687">
    <property type="component" value="Unassembled WGS sequence"/>
</dbReference>
<comment type="caution">
    <text evidence="2">The sequence shown here is derived from an EMBL/GenBank/DDBJ whole genome shotgun (WGS) entry which is preliminary data.</text>
</comment>